<reference evidence="3 4" key="1">
    <citation type="submission" date="2015-05" db="EMBL/GenBank/DDBJ databases">
        <title>Genome sequencing and analysis of members of genus Stenotrophomonas.</title>
        <authorList>
            <person name="Patil P.P."/>
            <person name="Midha S."/>
            <person name="Patil P.B."/>
        </authorList>
    </citation>
    <scope>NUCLEOTIDE SEQUENCE [LARGE SCALE GENOMIC DNA]</scope>
    <source>
        <strain evidence="3 4">DSM 18941</strain>
    </source>
</reference>
<keyword evidence="1" id="KW-1133">Transmembrane helix</keyword>
<name>A0A0R0BXF8_9GAMM</name>
<feature type="transmembrane region" description="Helical" evidence="1">
    <location>
        <begin position="12"/>
        <end position="38"/>
    </location>
</feature>
<accession>A0A0R0BXF8</accession>
<feature type="domain" description="DUF4190" evidence="2">
    <location>
        <begin position="12"/>
        <end position="75"/>
    </location>
</feature>
<feature type="transmembrane region" description="Helical" evidence="1">
    <location>
        <begin position="58"/>
        <end position="91"/>
    </location>
</feature>
<protein>
    <submittedName>
        <fullName evidence="3">Membrane protein</fullName>
    </submittedName>
</protein>
<dbReference type="InterPro" id="IPR025241">
    <property type="entry name" value="DUF4190"/>
</dbReference>
<keyword evidence="4" id="KW-1185">Reference proteome</keyword>
<proteinExistence type="predicted"/>
<dbReference type="Pfam" id="PF13828">
    <property type="entry name" value="DUF4190"/>
    <property type="match status" value="1"/>
</dbReference>
<comment type="caution">
    <text evidence="3">The sequence shown here is derived from an EMBL/GenBank/DDBJ whole genome shotgun (WGS) entry which is preliminary data.</text>
</comment>
<organism evidence="3 4">
    <name type="scientific">Stenotrophomonas terrae</name>
    <dbReference type="NCBI Taxonomy" id="405446"/>
    <lineage>
        <taxon>Bacteria</taxon>
        <taxon>Pseudomonadati</taxon>
        <taxon>Pseudomonadota</taxon>
        <taxon>Gammaproteobacteria</taxon>
        <taxon>Lysobacterales</taxon>
        <taxon>Lysobacteraceae</taxon>
        <taxon>Stenotrophomonas</taxon>
    </lineage>
</organism>
<dbReference type="EMBL" id="LDJJ01000086">
    <property type="protein sequence ID" value="KRG62253.1"/>
    <property type="molecule type" value="Genomic_DNA"/>
</dbReference>
<evidence type="ECO:0000313" key="3">
    <source>
        <dbReference type="EMBL" id="KRG62253.1"/>
    </source>
</evidence>
<dbReference type="Proteomes" id="UP000051863">
    <property type="component" value="Unassembled WGS sequence"/>
</dbReference>
<gene>
    <name evidence="3" type="ORF">ABB27_18395</name>
</gene>
<keyword evidence="1" id="KW-0472">Membrane</keyword>
<evidence type="ECO:0000313" key="4">
    <source>
        <dbReference type="Proteomes" id="UP000051863"/>
    </source>
</evidence>
<sequence length="98" mass="10123">MSIPAPRQTSSYAVISLVAGILGWTLLPAIGSICAIIFGHMARGEIRRSNGQLEGDGLAVAGLVLGWLATALWLIGIIFFIAIIVFFGGLAGIAALNS</sequence>
<keyword evidence="1" id="KW-0812">Transmembrane</keyword>
<evidence type="ECO:0000256" key="1">
    <source>
        <dbReference type="SAM" id="Phobius"/>
    </source>
</evidence>
<dbReference type="AlphaFoldDB" id="A0A0R0BXF8"/>
<dbReference type="OrthoDB" id="6183992at2"/>
<evidence type="ECO:0000259" key="2">
    <source>
        <dbReference type="Pfam" id="PF13828"/>
    </source>
</evidence>
<dbReference type="PATRIC" id="fig|405446.3.peg.3701"/>
<dbReference type="RefSeq" id="WP_057630645.1">
    <property type="nucleotide sequence ID" value="NZ_LDJJ01000086.1"/>
</dbReference>